<dbReference type="InterPro" id="IPR045834">
    <property type="entry name" value="Csd3_N2"/>
</dbReference>
<name>A0ABW2IZ21_9GAMM</name>
<dbReference type="InterPro" id="IPR007340">
    <property type="entry name" value="LysM_Opacity-associatedA"/>
</dbReference>
<sequence>MLKTFPKTHITIAAAATVVVTAAILMSPSADVEAKRMSYALDLEQGTASEIISQKPRQKQARTPEKSVKSESQPEDTAAESGPEVAENTPEPAPVESEPRLKWQSFDIESGDTLSSLFKKAGFNDGMMLSVIHGEGEADKIQRLYAGETIRFGIDSEGGLAAVELQRNLLETLKIARQEGTFSGETVIRKPEPRPAFASGTIDDSLYLAARDAGLNDRLTMKLAGIFGWDIDFVYDVRKGDRFEVVYEELYLDGEKFDTGRILSARFINRGEENLALLYTDSNGESDYYSPDGKSMRKAFLRTPISARVSSPFNLQRRHPVLDVVRPHEGTDYAAPPGTPIKAAGNGRVQFAGWKGGYGRTVVLKHGDNITTLYAHMSRIGKGIKNGTRVKQGETIGYVGSSGMVTGPHLHYEFRLNGSPRNSRTVKLPDAQPIPATEMVRFKKFAGQQIAQFDAFKKNYQHLALASED</sequence>
<dbReference type="InterPro" id="IPR050570">
    <property type="entry name" value="Cell_wall_metabolism_enzyme"/>
</dbReference>
<evidence type="ECO:0000256" key="7">
    <source>
        <dbReference type="ARBA" id="ARBA00023049"/>
    </source>
</evidence>
<dbReference type="Pfam" id="PF01551">
    <property type="entry name" value="Peptidase_M23"/>
    <property type="match status" value="1"/>
</dbReference>
<dbReference type="EMBL" id="JBHTBD010000008">
    <property type="protein sequence ID" value="MFC7296173.1"/>
    <property type="molecule type" value="Genomic_DNA"/>
</dbReference>
<keyword evidence="3" id="KW-0645">Protease</keyword>
<dbReference type="InterPro" id="IPR011055">
    <property type="entry name" value="Dup_hybrid_motif"/>
</dbReference>
<evidence type="ECO:0000256" key="4">
    <source>
        <dbReference type="ARBA" id="ARBA00022723"/>
    </source>
</evidence>
<evidence type="ECO:0000256" key="1">
    <source>
        <dbReference type="ARBA" id="ARBA00001947"/>
    </source>
</evidence>
<evidence type="ECO:0000256" key="3">
    <source>
        <dbReference type="ARBA" id="ARBA00022670"/>
    </source>
</evidence>
<evidence type="ECO:0000256" key="5">
    <source>
        <dbReference type="ARBA" id="ARBA00022801"/>
    </source>
</evidence>
<dbReference type="CDD" id="cd12797">
    <property type="entry name" value="M23_peptidase"/>
    <property type="match status" value="1"/>
</dbReference>
<reference evidence="13" key="1">
    <citation type="journal article" date="2019" name="Int. J. Syst. Evol. Microbiol.">
        <title>The Global Catalogue of Microorganisms (GCM) 10K type strain sequencing project: providing services to taxonomists for standard genome sequencing and annotation.</title>
        <authorList>
            <consortium name="The Broad Institute Genomics Platform"/>
            <consortium name="The Broad Institute Genome Sequencing Center for Infectious Disease"/>
            <person name="Wu L."/>
            <person name="Ma J."/>
        </authorList>
    </citation>
    <scope>NUCLEOTIDE SEQUENCE [LARGE SCALE GENOMIC DNA]</scope>
    <source>
        <strain evidence="13">CCUG 60559</strain>
    </source>
</reference>
<evidence type="ECO:0000313" key="13">
    <source>
        <dbReference type="Proteomes" id="UP001596506"/>
    </source>
</evidence>
<keyword evidence="13" id="KW-1185">Reference proteome</keyword>
<dbReference type="Gene3D" id="2.70.70.10">
    <property type="entry name" value="Glucose Permease (Domain IIA)"/>
    <property type="match status" value="1"/>
</dbReference>
<evidence type="ECO:0000259" key="9">
    <source>
        <dbReference type="Pfam" id="PF01551"/>
    </source>
</evidence>
<protein>
    <submittedName>
        <fullName evidence="12">Peptidoglycan DD-metalloendopeptidase family protein</fullName>
    </submittedName>
</protein>
<feature type="region of interest" description="Disordered" evidence="8">
    <location>
        <begin position="50"/>
        <end position="101"/>
    </location>
</feature>
<keyword evidence="6" id="KW-0862">Zinc</keyword>
<dbReference type="PANTHER" id="PTHR21666">
    <property type="entry name" value="PEPTIDASE-RELATED"/>
    <property type="match status" value="1"/>
</dbReference>
<dbReference type="InterPro" id="IPR016047">
    <property type="entry name" value="M23ase_b-sheet_dom"/>
</dbReference>
<dbReference type="RefSeq" id="WP_100689675.1">
    <property type="nucleotide sequence ID" value="NZ_JBHTBD010000008.1"/>
</dbReference>
<evidence type="ECO:0000313" key="12">
    <source>
        <dbReference type="EMBL" id="MFC7296173.1"/>
    </source>
</evidence>
<comment type="caution">
    <text evidence="12">The sequence shown here is derived from an EMBL/GenBank/DDBJ whole genome shotgun (WGS) entry which is preliminary data.</text>
</comment>
<gene>
    <name evidence="12" type="ORF">ACFQQA_15750</name>
</gene>
<evidence type="ECO:0000256" key="8">
    <source>
        <dbReference type="SAM" id="MobiDB-lite"/>
    </source>
</evidence>
<evidence type="ECO:0000259" key="11">
    <source>
        <dbReference type="Pfam" id="PF19425"/>
    </source>
</evidence>
<dbReference type="Pfam" id="PF19425">
    <property type="entry name" value="Csd3_N2"/>
    <property type="match status" value="1"/>
</dbReference>
<comment type="subcellular location">
    <subcellularLocation>
        <location evidence="2">Cell envelope</location>
    </subcellularLocation>
</comment>
<accession>A0ABW2IZ21</accession>
<evidence type="ECO:0000259" key="10">
    <source>
        <dbReference type="Pfam" id="PF04225"/>
    </source>
</evidence>
<feature type="domain" description="Csd3-like second N-terminal" evidence="11">
    <location>
        <begin position="197"/>
        <end position="314"/>
    </location>
</feature>
<keyword evidence="5" id="KW-0378">Hydrolase</keyword>
<dbReference type="PANTHER" id="PTHR21666:SF288">
    <property type="entry name" value="CELL DIVISION PROTEIN YTFB"/>
    <property type="match status" value="1"/>
</dbReference>
<evidence type="ECO:0000256" key="6">
    <source>
        <dbReference type="ARBA" id="ARBA00022833"/>
    </source>
</evidence>
<feature type="domain" description="M23ase beta-sheet core" evidence="9">
    <location>
        <begin position="327"/>
        <end position="422"/>
    </location>
</feature>
<dbReference type="Proteomes" id="UP001596506">
    <property type="component" value="Unassembled WGS sequence"/>
</dbReference>
<dbReference type="SUPFAM" id="SSF51261">
    <property type="entry name" value="Duplicated hybrid motif"/>
    <property type="match status" value="1"/>
</dbReference>
<dbReference type="Pfam" id="PF04225">
    <property type="entry name" value="LysM_OapA"/>
    <property type="match status" value="1"/>
</dbReference>
<feature type="domain" description="Opacity-associated protein A LysM-like" evidence="10">
    <location>
        <begin position="102"/>
        <end position="182"/>
    </location>
</feature>
<comment type="cofactor">
    <cofactor evidence="1">
        <name>Zn(2+)</name>
        <dbReference type="ChEBI" id="CHEBI:29105"/>
    </cofactor>
</comment>
<evidence type="ECO:0000256" key="2">
    <source>
        <dbReference type="ARBA" id="ARBA00004196"/>
    </source>
</evidence>
<proteinExistence type="predicted"/>
<keyword evidence="4" id="KW-0479">Metal-binding</keyword>
<keyword evidence="7" id="KW-0482">Metalloprotease</keyword>
<dbReference type="Gene3D" id="3.10.450.350">
    <property type="match status" value="2"/>
</dbReference>
<organism evidence="12 13">
    <name type="scientific">Marinobacter aromaticivorans</name>
    <dbReference type="NCBI Taxonomy" id="1494078"/>
    <lineage>
        <taxon>Bacteria</taxon>
        <taxon>Pseudomonadati</taxon>
        <taxon>Pseudomonadota</taxon>
        <taxon>Gammaproteobacteria</taxon>
        <taxon>Pseudomonadales</taxon>
        <taxon>Marinobacteraceae</taxon>
        <taxon>Marinobacter</taxon>
    </lineage>
</organism>